<dbReference type="AlphaFoldDB" id="A0A6L5C3Q9"/>
<dbReference type="SUPFAM" id="SSF141452">
    <property type="entry name" value="Hcp1-like"/>
    <property type="match status" value="1"/>
</dbReference>
<proteinExistence type="predicted"/>
<dbReference type="PANTHER" id="PTHR34319">
    <property type="entry name" value="MAJOR EXPORTED PROTEIN"/>
    <property type="match status" value="1"/>
</dbReference>
<evidence type="ECO:0000313" key="2">
    <source>
        <dbReference type="Proteomes" id="UP000475265"/>
    </source>
</evidence>
<name>A0A6L5C3Q9_9PSED</name>
<protein>
    <submittedName>
        <fullName evidence="1">Major exported protein</fullName>
    </submittedName>
</protein>
<dbReference type="EMBL" id="JAAAXX010000001">
    <property type="protein sequence ID" value="KAF2395273.1"/>
    <property type="molecule type" value="Genomic_DNA"/>
</dbReference>
<dbReference type="InterPro" id="IPR052947">
    <property type="entry name" value="T6SS_Hcp1_domain"/>
</dbReference>
<accession>A0A6L5C3Q9</accession>
<gene>
    <name evidence="1" type="ORF">FX983_03257</name>
</gene>
<dbReference type="RefSeq" id="WP_163910226.1">
    <property type="nucleotide sequence ID" value="NZ_JAAAXX010000001.1"/>
</dbReference>
<dbReference type="PANTHER" id="PTHR34319:SF7">
    <property type="entry name" value="HNH ENDONUCLEASE DOMAIN-CONTAINING PROTEIN"/>
    <property type="match status" value="1"/>
</dbReference>
<sequence>MANHGYMSINGKSQGLISAGCSTQESIGNKCQAGHTDEIMVLSYSHNMSNIGNINKPTHSPLIITKNVDKSSPLLAQALSTREEINCSISFFRISAYGLQEKFFTIEIEGGIIADLTLDMPHSVLQNDAEPQEHVAIRYREITWRHHLAGTSGHGSWGNNEWDS</sequence>
<dbReference type="InterPro" id="IPR036624">
    <property type="entry name" value="Hcp1-lik_sf"/>
</dbReference>
<reference evidence="1 2" key="1">
    <citation type="submission" date="2019-12" db="EMBL/GenBank/DDBJ databases">
        <title>Endophytic bacteria associated with Panax ginseng seedlings.</title>
        <authorList>
            <person name="Park J.M."/>
            <person name="Shin R."/>
            <person name="Jo S.H."/>
        </authorList>
    </citation>
    <scope>NUCLEOTIDE SEQUENCE [LARGE SCALE GENOMIC DNA]</scope>
    <source>
        <strain evidence="1 2">PgKB32</strain>
    </source>
</reference>
<dbReference type="NCBIfam" id="TIGR03344">
    <property type="entry name" value="VI_effect_Hcp1"/>
    <property type="match status" value="1"/>
</dbReference>
<dbReference type="Gene3D" id="2.30.110.20">
    <property type="entry name" value="Hcp1-like"/>
    <property type="match status" value="1"/>
</dbReference>
<comment type="caution">
    <text evidence="1">The sequence shown here is derived from an EMBL/GenBank/DDBJ whole genome shotgun (WGS) entry which is preliminary data.</text>
</comment>
<dbReference type="Proteomes" id="UP000475265">
    <property type="component" value="Unassembled WGS sequence"/>
</dbReference>
<organism evidence="1 2">
    <name type="scientific">Pseudomonas frederiksbergensis</name>
    <dbReference type="NCBI Taxonomy" id="104087"/>
    <lineage>
        <taxon>Bacteria</taxon>
        <taxon>Pseudomonadati</taxon>
        <taxon>Pseudomonadota</taxon>
        <taxon>Gammaproteobacteria</taxon>
        <taxon>Pseudomonadales</taxon>
        <taxon>Pseudomonadaceae</taxon>
        <taxon>Pseudomonas</taxon>
    </lineage>
</organism>
<evidence type="ECO:0000313" key="1">
    <source>
        <dbReference type="EMBL" id="KAF2395273.1"/>
    </source>
</evidence>
<dbReference type="Pfam" id="PF05638">
    <property type="entry name" value="T6SS_HCP"/>
    <property type="match status" value="1"/>
</dbReference>
<dbReference type="InterPro" id="IPR008514">
    <property type="entry name" value="T6SS_Hcp"/>
</dbReference>